<proteinExistence type="predicted"/>
<reference evidence="2 3" key="1">
    <citation type="submission" date="2017-09" db="EMBL/GenBank/DDBJ databases">
        <title>Metagenomic Analysis Reveals Denitrifying Candidatus Accumulibacter and Flanking Population as a Source of N2O.</title>
        <authorList>
            <person name="Gao H."/>
            <person name="Mao Y."/>
            <person name="Zhao X."/>
            <person name="Liu W.-T."/>
            <person name="Zhang T."/>
            <person name="Wells G."/>
        </authorList>
    </citation>
    <scope>NUCLEOTIDE SEQUENCE [LARGE SCALE GENOMIC DNA]</scope>
    <source>
        <strain evidence="2">CANDO_2_IC</strain>
    </source>
</reference>
<accession>A0A6A7RUK6</accession>
<feature type="region of interest" description="Disordered" evidence="1">
    <location>
        <begin position="586"/>
        <end position="673"/>
    </location>
</feature>
<dbReference type="Proteomes" id="UP000342300">
    <property type="component" value="Unassembled WGS sequence"/>
</dbReference>
<sequence length="673" mass="71000">MNLTTGETRATLGSAEVARLKEAGALIEDPRRERPRYFDGRFLAARDLIRDQQYILTREADLGQAAGSGVASGLDVERGSAGDRVNVAAGHGVTPAGELVLLTRAIELRLADIPRAEQLSARFGLGKVPQLPLRNRSGLFVLALRPVEYTDNPIGSYPSSITGQRSVEDGDVVEATAIVLVPWQDDSAADALNARRGRAAAAIFAGDGARGLSANVLPLAMLALSNNVVVWVDEAMVRRELGADRADLPGLGYAPRALRLAHLVQHQVHLADLLLASGGRGFAAHENFPLLPSAGPIPPGMIDSGDFTQRYFPPEMAVDFSIIPEDELPALVEEALSLPPIDLEAPSAALESTSILLLAPIPRNEWRAVSSRLTTRTRTLRPAAINLVATRKPLEILQQLRIPRLPLPIDSSDPENAEWARLAALPDLWFVRRRNLAYRDDLAGEAIRLAGREMLDTISTDSPRLTALGLDVASNRVFERATPRAALEVQSLLASPRFAESPSLTAAALGELGRAETLDQAAVLRVAADLSAPGVGDGLIRLERSQPDTVPSATALTAIADGGDWRSADSAAATVRTAELSRMAGTVLRPQPLNPAEPAVTPTLTTTPTSTLTPRAAVSKPAGATRAAAPTAPAADTPTAGQKAATTPSGKRRKATPAASTSEATGKAGGSRK</sequence>
<comment type="caution">
    <text evidence="2">The sequence shown here is derived from an EMBL/GenBank/DDBJ whole genome shotgun (WGS) entry which is preliminary data.</text>
</comment>
<gene>
    <name evidence="2" type="ORF">CRU78_11665</name>
</gene>
<evidence type="ECO:0000256" key="1">
    <source>
        <dbReference type="SAM" id="MobiDB-lite"/>
    </source>
</evidence>
<dbReference type="EMBL" id="PDHS01000269">
    <property type="protein sequence ID" value="MQM31131.1"/>
    <property type="molecule type" value="Genomic_DNA"/>
</dbReference>
<feature type="compositionally biased region" description="Low complexity" evidence="1">
    <location>
        <begin position="601"/>
        <end position="614"/>
    </location>
</feature>
<name>A0A6A7RUK6_9PROT</name>
<evidence type="ECO:0000313" key="2">
    <source>
        <dbReference type="EMBL" id="MQM31131.1"/>
    </source>
</evidence>
<feature type="compositionally biased region" description="Low complexity" evidence="1">
    <location>
        <begin position="621"/>
        <end position="640"/>
    </location>
</feature>
<protein>
    <submittedName>
        <fullName evidence="2">Uncharacterized protein</fullName>
    </submittedName>
</protein>
<dbReference type="AlphaFoldDB" id="A0A6A7RUK6"/>
<organism evidence="2 3">
    <name type="scientific">Candidatus Accumulibacter phosphatis</name>
    <dbReference type="NCBI Taxonomy" id="327160"/>
    <lineage>
        <taxon>Bacteria</taxon>
        <taxon>Pseudomonadati</taxon>
        <taxon>Pseudomonadota</taxon>
        <taxon>Betaproteobacteria</taxon>
        <taxon>Candidatus Accumulibacter</taxon>
    </lineage>
</organism>
<evidence type="ECO:0000313" key="3">
    <source>
        <dbReference type="Proteomes" id="UP000342300"/>
    </source>
</evidence>